<dbReference type="AlphaFoldDB" id="A0A1U8Q2G4"/>
<dbReference type="PANTHER" id="PTHR47941">
    <property type="entry name" value="PENTATRICOPEPTIDE REPEAT-CONTAINING PROTEIN 3, MITOCHONDRIAL"/>
    <property type="match status" value="1"/>
</dbReference>
<dbReference type="RefSeq" id="XP_019053008.1">
    <property type="nucleotide sequence ID" value="XM_019197463.1"/>
</dbReference>
<feature type="repeat" description="PPR" evidence="3">
    <location>
        <begin position="362"/>
        <end position="396"/>
    </location>
</feature>
<sequence length="505" mass="57777">MFPIHAEICMRGTNLISLHLPKFFQSSSFGLHLITARSPSLVFSRVFLLKVASFNGDFEREQCSKNRWNFIKSLYPNGFSPAEVSEIIIRLRNNPRLSLRFFLWAEKKSLCTHDLLSYATIIHILARARLKTLSETLIGKAMRLSQVNNIDDSDLSSLRPPKIFETLAKTYRSCDSAPFVFDLLIRACLQAKKIDQSIEIVRMLRSRQIYPMVSTCNLLIQSVSRLRGCDAGFTIYKEVFGVDYQIGSKFRVQVAPNLQTFNILMLSSYQDGRTERLKEIWAEMVKFSCNPNVFSYSILMAALCDEGKMDEALELWEEMHTKQIKLDVMAYNTIISGLCKIGEMGRAEKLFQEMELSEIEMTCLTYEHMVQGYCKIGKVDSAILLYKDMSRKGFVPEASTVDHVIGAICEKSRISEGLDFLRDVMKRQGFFPHRVSYELLIGGLCVEGKMEEAMKLQAEMVGKGFPPNSKVYNTFIEGYMKQGNEDKARKLRAEMYEIGLAEERD</sequence>
<dbReference type="RefSeq" id="XP_019053009.1">
    <property type="nucleotide sequence ID" value="XM_019197464.1"/>
</dbReference>
<dbReference type="RefSeq" id="XP_019053011.1">
    <property type="nucleotide sequence ID" value="XM_019197466.1"/>
</dbReference>
<feature type="repeat" description="PPR" evidence="3">
    <location>
        <begin position="257"/>
        <end position="291"/>
    </location>
</feature>
<dbReference type="Gene3D" id="1.25.40.10">
    <property type="entry name" value="Tetratricopeptide repeat domain"/>
    <property type="match status" value="4"/>
</dbReference>
<evidence type="ECO:0000256" key="2">
    <source>
        <dbReference type="ARBA" id="ARBA00022737"/>
    </source>
</evidence>
<feature type="repeat" description="PPR" evidence="3">
    <location>
        <begin position="468"/>
        <end position="502"/>
    </location>
</feature>
<feature type="repeat" description="PPR" evidence="3">
    <location>
        <begin position="327"/>
        <end position="361"/>
    </location>
</feature>
<organism evidence="4 6">
    <name type="scientific">Nelumbo nucifera</name>
    <name type="common">Sacred lotus</name>
    <dbReference type="NCBI Taxonomy" id="4432"/>
    <lineage>
        <taxon>Eukaryota</taxon>
        <taxon>Viridiplantae</taxon>
        <taxon>Streptophyta</taxon>
        <taxon>Embryophyta</taxon>
        <taxon>Tracheophyta</taxon>
        <taxon>Spermatophyta</taxon>
        <taxon>Magnoliopsida</taxon>
        <taxon>Proteales</taxon>
        <taxon>Nelumbonaceae</taxon>
        <taxon>Nelumbo</taxon>
    </lineage>
</organism>
<dbReference type="NCBIfam" id="TIGR00756">
    <property type="entry name" value="PPR"/>
    <property type="match status" value="5"/>
</dbReference>
<evidence type="ECO:0000313" key="9">
    <source>
        <dbReference type="RefSeq" id="XP_019053011.1"/>
    </source>
</evidence>
<feature type="repeat" description="PPR" evidence="3">
    <location>
        <begin position="292"/>
        <end position="326"/>
    </location>
</feature>
<dbReference type="GeneID" id="104595956"/>
<feature type="repeat" description="PPR" evidence="3">
    <location>
        <begin position="433"/>
        <end position="467"/>
    </location>
</feature>
<evidence type="ECO:0000313" key="7">
    <source>
        <dbReference type="RefSeq" id="XP_019053009.1"/>
    </source>
</evidence>
<evidence type="ECO:0000313" key="4">
    <source>
        <dbReference type="Proteomes" id="UP000189703"/>
    </source>
</evidence>
<proteinExistence type="inferred from homology"/>
<evidence type="ECO:0000313" key="6">
    <source>
        <dbReference type="RefSeq" id="XP_019053008.1"/>
    </source>
</evidence>
<dbReference type="OrthoDB" id="185373at2759"/>
<dbReference type="PROSITE" id="PS51375">
    <property type="entry name" value="PPR"/>
    <property type="match status" value="6"/>
</dbReference>
<protein>
    <submittedName>
        <fullName evidence="5 6">Pentatricopeptide repeat-containing protein At2g15980</fullName>
    </submittedName>
</protein>
<dbReference type="RefSeq" id="XP_019053010.1">
    <property type="nucleotide sequence ID" value="XM_019197465.1"/>
</dbReference>
<dbReference type="RefSeq" id="XP_010255205.2">
    <property type="nucleotide sequence ID" value="XM_010256903.2"/>
</dbReference>
<gene>
    <name evidence="5 6 7 8 9" type="primary">LOC104595956</name>
</gene>
<evidence type="ECO:0000256" key="1">
    <source>
        <dbReference type="ARBA" id="ARBA00007626"/>
    </source>
</evidence>
<name>A0A1U8Q2G4_NELNU</name>
<dbReference type="Proteomes" id="UP000189703">
    <property type="component" value="Unplaced"/>
</dbReference>
<dbReference type="OMA" id="TYRECDS"/>
<comment type="similarity">
    <text evidence="1">Belongs to the PPR family. P subfamily.</text>
</comment>
<dbReference type="InterPro" id="IPR002885">
    <property type="entry name" value="PPR_rpt"/>
</dbReference>
<dbReference type="eggNOG" id="KOG4197">
    <property type="taxonomic scope" value="Eukaryota"/>
</dbReference>
<reference evidence="5 6" key="1">
    <citation type="submission" date="2025-04" db="UniProtKB">
        <authorList>
            <consortium name="RefSeq"/>
        </authorList>
    </citation>
    <scope>IDENTIFICATION</scope>
</reference>
<dbReference type="KEGG" id="nnu:104595956"/>
<evidence type="ECO:0000313" key="8">
    <source>
        <dbReference type="RefSeq" id="XP_019053010.1"/>
    </source>
</evidence>
<accession>A0A1U8Q2G4</accession>
<evidence type="ECO:0000256" key="3">
    <source>
        <dbReference type="PROSITE-ProRule" id="PRU00708"/>
    </source>
</evidence>
<dbReference type="Pfam" id="PF13041">
    <property type="entry name" value="PPR_2"/>
    <property type="match status" value="3"/>
</dbReference>
<keyword evidence="2" id="KW-0677">Repeat</keyword>
<dbReference type="InterPro" id="IPR011990">
    <property type="entry name" value="TPR-like_helical_dom_sf"/>
</dbReference>
<keyword evidence="4" id="KW-1185">Reference proteome</keyword>
<evidence type="ECO:0000313" key="5">
    <source>
        <dbReference type="RefSeq" id="XP_010255205.2"/>
    </source>
</evidence>